<feature type="signal peptide" evidence="2">
    <location>
        <begin position="1"/>
        <end position="25"/>
    </location>
</feature>
<accession>A4U8Q1</accession>
<dbReference type="Gene3D" id="2.60.120.310">
    <property type="entry name" value="Copper type II, ascorbate-dependent monooxygenase, N-terminal domain"/>
    <property type="match status" value="1"/>
</dbReference>
<feature type="chain" id="PRO_5002674668" description="Thioredoxin domain-containing protein" evidence="2">
    <location>
        <begin position="26"/>
        <end position="646"/>
    </location>
</feature>
<proteinExistence type="predicted"/>
<dbReference type="Gene3D" id="3.40.30.10">
    <property type="entry name" value="Glutaredoxin"/>
    <property type="match status" value="1"/>
</dbReference>
<organism evidence="4">
    <name type="scientific">Aplysina aerophoba bacterial symbiont clone pAPKS18</name>
    <dbReference type="NCBI Taxonomy" id="377637"/>
    <lineage>
        <taxon>Bacteria</taxon>
        <taxon>environmental samples</taxon>
    </lineage>
</organism>
<keyword evidence="2" id="KW-0732">Signal</keyword>
<dbReference type="InterPro" id="IPR036249">
    <property type="entry name" value="Thioredoxin-like_sf"/>
</dbReference>
<dbReference type="PANTHER" id="PTHR43640:SF1">
    <property type="entry name" value="THIOREDOXIN-DEPENDENT PEROXIREDOXIN"/>
    <property type="match status" value="1"/>
</dbReference>
<dbReference type="PANTHER" id="PTHR43640">
    <property type="entry name" value="OS07G0260300 PROTEIN"/>
    <property type="match status" value="1"/>
</dbReference>
<dbReference type="InterPro" id="IPR047262">
    <property type="entry name" value="PRX-like1"/>
</dbReference>
<dbReference type="AlphaFoldDB" id="A4U8Q1"/>
<evidence type="ECO:0000256" key="1">
    <source>
        <dbReference type="ARBA" id="ARBA00023157"/>
    </source>
</evidence>
<dbReference type="InterPro" id="IPR013766">
    <property type="entry name" value="Thioredoxin_domain"/>
</dbReference>
<name>A4U8Q1_9BACT</name>
<evidence type="ECO:0000313" key="4">
    <source>
        <dbReference type="EMBL" id="ABE03903.1"/>
    </source>
</evidence>
<feature type="domain" description="Thioredoxin" evidence="3">
    <location>
        <begin position="19"/>
        <end position="191"/>
    </location>
</feature>
<dbReference type="InterPro" id="IPR014784">
    <property type="entry name" value="Cu2_ascorb_mOase-like_C"/>
</dbReference>
<dbReference type="InterPro" id="IPR036939">
    <property type="entry name" value="Cu2_ascorb_mOase_N_sf"/>
</dbReference>
<dbReference type="InterPro" id="IPR000866">
    <property type="entry name" value="AhpC/TSA"/>
</dbReference>
<evidence type="ECO:0000256" key="2">
    <source>
        <dbReference type="SAM" id="SignalP"/>
    </source>
</evidence>
<sequence>MHCRLTAIMAHFLALAILVCPFDVATGDTAYGSHDAWSGQVAQVYGTRVVDLDGAVHRIGTDAGVRPVVLLFMNAFCPVSNRYAPELNDLATLADALGASFYGVMSGPYLTVGEARNFVDDHGFDFPVIFDPSGDLALRLNPVVTPEAFVIDTGDEVIYRGRIDDRFEAIGVLRNQITSHDLKDAIAMVGADDDPLPVSTTPVGCVFEGWDADRLPESVTYNRDIAPLLTANCTECHRDGSVAPFPLDTFVDARRRARMLAFVTREQIMPPWRAVEGFGAFRDERHLSNRQIALLAAWAEAGAPLGDEADALPETVWPDPEWRIGEPDLVLEMEEPFAIPATGPDIYRYFVIPFELFEEHGIRAIEFQPGDESVVHHANLFVDYSGAARREDAKDDIPGFSVFGTGNFFDYSGEQETWGIGGWTPGVDPYVLPDKHAMWLPAGAGDIVFEIHYHLSGKATEDRSRIGLRFADEPVAHWVDGLVIGTQQLAIPPESDTYWRHVRMEVPASIRLIDILPHMHYLGAEARAIATLPDGTQVPLVHVEEWDLRWQNIYTFREPIHLPAGSTIDGWIRFNNTSHNPYNPTLPPKTVTWGWGSDEEMMEFWISFVLDDWRQRDRVINASWNTWSEDPRWDGPVPDLADLNLP</sequence>
<dbReference type="SUPFAM" id="SSF49742">
    <property type="entry name" value="PHM/PNGase F"/>
    <property type="match status" value="2"/>
</dbReference>
<protein>
    <recommendedName>
        <fullName evidence="3">Thioredoxin domain-containing protein</fullName>
    </recommendedName>
</protein>
<dbReference type="GO" id="GO:0016209">
    <property type="term" value="F:antioxidant activity"/>
    <property type="evidence" value="ECO:0007669"/>
    <property type="project" value="InterPro"/>
</dbReference>
<reference evidence="4" key="1">
    <citation type="journal article" date="2007" name="Appl. Environ. Microbiol.">
        <title>Widespread occurrence and genomic context of unusually small polyketide synthase genes in microbial consortia associated with marine sponges.</title>
        <authorList>
            <person name="Fieseler L."/>
            <person name="Hentschel U."/>
            <person name="Grozdanov L."/>
            <person name="Schirmer A."/>
            <person name="Wen G."/>
            <person name="Platzer M."/>
            <person name="Hrvatin S."/>
            <person name="Butzke D."/>
            <person name="Zimmermann K."/>
            <person name="Piel J."/>
        </authorList>
    </citation>
    <scope>NUCLEOTIDE SEQUENCE</scope>
</reference>
<dbReference type="EMBL" id="DQ438987">
    <property type="protein sequence ID" value="ABE03903.1"/>
    <property type="molecule type" value="Genomic_DNA"/>
</dbReference>
<dbReference type="GO" id="GO:0016715">
    <property type="term" value="F:oxidoreductase activity, acting on paired donors, with incorporation or reduction of molecular oxygen, reduced ascorbate as one donor, and incorporation of one atom of oxygen"/>
    <property type="evidence" value="ECO:0007669"/>
    <property type="project" value="InterPro"/>
</dbReference>
<evidence type="ECO:0000259" key="3">
    <source>
        <dbReference type="PROSITE" id="PS51352"/>
    </source>
</evidence>
<dbReference type="Gene3D" id="2.60.120.230">
    <property type="match status" value="1"/>
</dbReference>
<dbReference type="GO" id="GO:0005507">
    <property type="term" value="F:copper ion binding"/>
    <property type="evidence" value="ECO:0007669"/>
    <property type="project" value="InterPro"/>
</dbReference>
<dbReference type="Pfam" id="PF00578">
    <property type="entry name" value="AhpC-TSA"/>
    <property type="match status" value="1"/>
</dbReference>
<keyword evidence="1" id="KW-1015">Disulfide bond</keyword>
<dbReference type="InterPro" id="IPR008977">
    <property type="entry name" value="PHM/PNGase_F_dom_sf"/>
</dbReference>
<dbReference type="SUPFAM" id="SSF52833">
    <property type="entry name" value="Thioredoxin-like"/>
    <property type="match status" value="1"/>
</dbReference>
<dbReference type="PROSITE" id="PS51352">
    <property type="entry name" value="THIOREDOXIN_2"/>
    <property type="match status" value="1"/>
</dbReference>